<dbReference type="EMBL" id="JAWCUA010000010">
    <property type="protein sequence ID" value="MDU0114614.1"/>
    <property type="molecule type" value="Genomic_DNA"/>
</dbReference>
<keyword evidence="2" id="KW-1185">Reference proteome</keyword>
<dbReference type="RefSeq" id="WP_315948293.1">
    <property type="nucleotide sequence ID" value="NZ_JAWCUA010000010.1"/>
</dbReference>
<comment type="caution">
    <text evidence="1">The sequence shown here is derived from an EMBL/GenBank/DDBJ whole genome shotgun (WGS) entry which is preliminary data.</text>
</comment>
<evidence type="ECO:0008006" key="3">
    <source>
        <dbReference type="Google" id="ProtNLM"/>
    </source>
</evidence>
<protein>
    <recommendedName>
        <fullName evidence="3">Lipoprotein</fullName>
    </recommendedName>
</protein>
<gene>
    <name evidence="1" type="ORF">RT723_16785</name>
</gene>
<dbReference type="Proteomes" id="UP001257914">
    <property type="component" value="Unassembled WGS sequence"/>
</dbReference>
<sequence>MLKIFPKGFKFNKDLIKLRAGLQWLMLTLTLTFLTACVSQADLVILKVGSTEDIPDINQKYDIQLNQLKIGMSKAQVTALFPNMEKECFESGICNFTVFDETYIQVDKRAGDLNLLTTSLVSLLGLTCILSKNECNEAIIAALNVTLASNISRHDIQTTSSGNPILTLLQWINIEFVDGKVTQWAINEPLPQFQPKTFDNKLPSLEDALAL</sequence>
<reference evidence="1 2" key="1">
    <citation type="submission" date="2023-10" db="EMBL/GenBank/DDBJ databases">
        <title>Psychrosphaera aquimaarina strain SW33 isolated from seawater.</title>
        <authorList>
            <person name="Bayburt H."/>
            <person name="Kim J.M."/>
            <person name="Choi B.J."/>
            <person name="Jeon C.O."/>
        </authorList>
    </citation>
    <scope>NUCLEOTIDE SEQUENCE [LARGE SCALE GENOMIC DNA]</scope>
    <source>
        <strain evidence="1 2">KCTC 52743</strain>
    </source>
</reference>
<evidence type="ECO:0000313" key="2">
    <source>
        <dbReference type="Proteomes" id="UP001257914"/>
    </source>
</evidence>
<proteinExistence type="predicted"/>
<name>A0ABU3R538_9GAMM</name>
<organism evidence="1 2">
    <name type="scientific">Psychrosphaera aquimarina</name>
    <dbReference type="NCBI Taxonomy" id="2044854"/>
    <lineage>
        <taxon>Bacteria</taxon>
        <taxon>Pseudomonadati</taxon>
        <taxon>Pseudomonadota</taxon>
        <taxon>Gammaproteobacteria</taxon>
        <taxon>Alteromonadales</taxon>
        <taxon>Pseudoalteromonadaceae</taxon>
        <taxon>Psychrosphaera</taxon>
    </lineage>
</organism>
<evidence type="ECO:0000313" key="1">
    <source>
        <dbReference type="EMBL" id="MDU0114614.1"/>
    </source>
</evidence>
<accession>A0ABU3R538</accession>